<dbReference type="AlphaFoldDB" id="A0AAP2CCQ3"/>
<evidence type="ECO:0000313" key="2">
    <source>
        <dbReference type="EMBL" id="MBS7458383.1"/>
    </source>
</evidence>
<dbReference type="SUPFAM" id="SSF100950">
    <property type="entry name" value="NagB/RpiA/CoA transferase-like"/>
    <property type="match status" value="2"/>
</dbReference>
<comment type="caution">
    <text evidence="2">The sequence shown here is derived from an EMBL/GenBank/DDBJ whole genome shotgun (WGS) entry which is preliminary data.</text>
</comment>
<evidence type="ECO:0000259" key="1">
    <source>
        <dbReference type="Pfam" id="PF13336"/>
    </source>
</evidence>
<gene>
    <name evidence="2" type="ORF">KB893_014685</name>
</gene>
<dbReference type="Pfam" id="PF13336">
    <property type="entry name" value="AcetylCoA_hyd_C"/>
    <property type="match status" value="1"/>
</dbReference>
<dbReference type="InterPro" id="IPR046433">
    <property type="entry name" value="ActCoA_hydro"/>
</dbReference>
<dbReference type="Gene3D" id="3.40.1080.20">
    <property type="entry name" value="Acetyl-CoA hydrolase/transferase C-terminal domain"/>
    <property type="match status" value="1"/>
</dbReference>
<dbReference type="GO" id="GO:0016787">
    <property type="term" value="F:hydrolase activity"/>
    <property type="evidence" value="ECO:0007669"/>
    <property type="project" value="UniProtKB-KW"/>
</dbReference>
<dbReference type="EMBL" id="JAGQFT020000010">
    <property type="protein sequence ID" value="MBS7458383.1"/>
    <property type="molecule type" value="Genomic_DNA"/>
</dbReference>
<dbReference type="RefSeq" id="WP_213173816.1">
    <property type="nucleotide sequence ID" value="NZ_JAGQFT020000010.1"/>
</dbReference>
<dbReference type="InterPro" id="IPR038460">
    <property type="entry name" value="AcetylCoA_hyd_C_sf"/>
</dbReference>
<proteinExistence type="predicted"/>
<keyword evidence="3" id="KW-1185">Reference proteome</keyword>
<dbReference type="InterPro" id="IPR037171">
    <property type="entry name" value="NagB/RpiA_transferase-like"/>
</dbReference>
<protein>
    <submittedName>
        <fullName evidence="2">Acetyl-CoA hydrolase</fullName>
    </submittedName>
</protein>
<dbReference type="PANTHER" id="PTHR21432:SF20">
    <property type="entry name" value="ACETYL-COA HYDROLASE"/>
    <property type="match status" value="1"/>
</dbReference>
<keyword evidence="2" id="KW-0378">Hydrolase</keyword>
<dbReference type="Gene3D" id="3.40.1080.10">
    <property type="entry name" value="Glutaconate Coenzyme A-transferase"/>
    <property type="match status" value="1"/>
</dbReference>
<accession>A0AAP2CCQ3</accession>
<feature type="domain" description="Acetyl-CoA hydrolase/transferase C-terminal" evidence="1">
    <location>
        <begin position="365"/>
        <end position="528"/>
    </location>
</feature>
<dbReference type="Proteomes" id="UP000675747">
    <property type="component" value="Unassembled WGS sequence"/>
</dbReference>
<dbReference type="InterPro" id="IPR026888">
    <property type="entry name" value="AcetylCoA_hyd_C"/>
</dbReference>
<reference evidence="2 3" key="1">
    <citation type="journal article" date="2021" name="Microbiol. Resour. Announc.">
        <title>Draft Genome Sequence of Coralloluteibacterium stylophorae LMG 29479T.</title>
        <authorList>
            <person name="Karlyshev A.V."/>
            <person name="Kudryashova E.B."/>
            <person name="Ariskina E.V."/>
            <person name="Conroy A.P."/>
            <person name="Abidueva E.Y."/>
        </authorList>
    </citation>
    <scope>NUCLEOTIDE SEQUENCE [LARGE SCALE GENOMIC DNA]</scope>
    <source>
        <strain evidence="2 3">LMG 29479</strain>
    </source>
</reference>
<organism evidence="2 3">
    <name type="scientific">Coralloluteibacterium stylophorae</name>
    <dbReference type="NCBI Taxonomy" id="1776034"/>
    <lineage>
        <taxon>Bacteria</taxon>
        <taxon>Pseudomonadati</taxon>
        <taxon>Pseudomonadota</taxon>
        <taxon>Gammaproteobacteria</taxon>
        <taxon>Lysobacterales</taxon>
        <taxon>Lysobacteraceae</taxon>
        <taxon>Coralloluteibacterium</taxon>
    </lineage>
</organism>
<sequence length="648" mass="70335">MQQVTTLDAAVEAILAHAGPALRIGAPLGIGKPHRLLNALYARVRDDPTLSLHVMTALSLSPPKPAPGLERRFLAPFLDRHFGADFPALDYVADRARDALPANVEIEEFYMQSGGLLGSAQAQADYASLNYTHVARDVASRRPNVVVQKVAREPGGTRLSASSNPDLSFDLLDEIARRGLPRPLLVAEVDPALPWLDGDCVIEAAFADLVVELPGPAPKLFALPRQPVSDADYAIGLYASALVRDGGTLQIGIGALADALAHALVLRHTRNDEYRALLDAFAPGLADSELVRGTGGTAPFEHGLYGASEMVNDGFRVLAEAGVLTRRVVDDERAMRRINRDEATHEDRLALEREGRWLDGAFYFGSSELYDWLRTLPPERARGLRMTRVSQVNQLYGRHELLEREQRRHARFFNTCMIATALGAVASDALEDGRVVSGVGGQYNFVAMAHALDDARSVLMLRATHGGGGRLTSSVRWNYGHTTIPRHLRDIVVTEYGIADLRGARDADCVAAMLAITDARFGEPIVEAARAARKLRPGMTLPDIRGNTPGRLRDRLAPYRGSGLLPDYPVGSDFTPVEQRLLKALAWLRGETATRAGKARAVLAALGNRAGADAEAMARMGLEHPQGLRGKLEAALLRLALVRTAPRR</sequence>
<dbReference type="Gene3D" id="3.30.750.70">
    <property type="entry name" value="4-hydroxybutyrate coenzyme like domains"/>
    <property type="match status" value="1"/>
</dbReference>
<dbReference type="PANTHER" id="PTHR21432">
    <property type="entry name" value="ACETYL-COA HYDROLASE-RELATED"/>
    <property type="match status" value="1"/>
</dbReference>
<dbReference type="GO" id="GO:0008775">
    <property type="term" value="F:acetate CoA-transferase activity"/>
    <property type="evidence" value="ECO:0007669"/>
    <property type="project" value="InterPro"/>
</dbReference>
<dbReference type="GO" id="GO:0006083">
    <property type="term" value="P:acetate metabolic process"/>
    <property type="evidence" value="ECO:0007669"/>
    <property type="project" value="InterPro"/>
</dbReference>
<name>A0AAP2CCQ3_9GAMM</name>
<evidence type="ECO:0000313" key="3">
    <source>
        <dbReference type="Proteomes" id="UP000675747"/>
    </source>
</evidence>